<protein>
    <recommendedName>
        <fullName evidence="2">feruloyl esterase</fullName>
        <ecNumber evidence="2">3.1.1.73</ecNumber>
    </recommendedName>
</protein>
<comment type="subcellular location">
    <subcellularLocation>
        <location evidence="1">Secreted</location>
    </subcellularLocation>
</comment>
<keyword evidence="10" id="KW-0472">Membrane</keyword>
<dbReference type="EC" id="3.1.1.73" evidence="2"/>
<evidence type="ECO:0000256" key="5">
    <source>
        <dbReference type="ARBA" id="ARBA00022729"/>
    </source>
</evidence>
<dbReference type="GO" id="GO:0045493">
    <property type="term" value="P:xylan catabolic process"/>
    <property type="evidence" value="ECO:0007669"/>
    <property type="project" value="UniProtKB-KW"/>
</dbReference>
<accession>A0A9Q8UR31</accession>
<evidence type="ECO:0000256" key="9">
    <source>
        <dbReference type="ARBA" id="ARBA00034075"/>
    </source>
</evidence>
<keyword evidence="3" id="KW-0964">Secreted</keyword>
<keyword evidence="13" id="KW-1185">Reference proteome</keyword>
<evidence type="ECO:0000256" key="6">
    <source>
        <dbReference type="ARBA" id="ARBA00022801"/>
    </source>
</evidence>
<evidence type="ECO:0000256" key="1">
    <source>
        <dbReference type="ARBA" id="ARBA00004613"/>
    </source>
</evidence>
<dbReference type="GeneID" id="71986833"/>
<dbReference type="OrthoDB" id="424610at2759"/>
<dbReference type="GO" id="GO:0005576">
    <property type="term" value="C:extracellular region"/>
    <property type="evidence" value="ECO:0007669"/>
    <property type="project" value="UniProtKB-SubCell"/>
</dbReference>
<evidence type="ECO:0000256" key="2">
    <source>
        <dbReference type="ARBA" id="ARBA00013091"/>
    </source>
</evidence>
<dbReference type="EMBL" id="CP090168">
    <property type="protein sequence ID" value="UJO19302.1"/>
    <property type="molecule type" value="Genomic_DNA"/>
</dbReference>
<name>A0A9Q8UR31_PASFU</name>
<dbReference type="PANTHER" id="PTHR38050:SF2">
    <property type="entry name" value="FERULOYL ESTERASE C-RELATED"/>
    <property type="match status" value="1"/>
</dbReference>
<dbReference type="SUPFAM" id="SSF53474">
    <property type="entry name" value="alpha/beta-Hydrolases"/>
    <property type="match status" value="1"/>
</dbReference>
<proteinExistence type="predicted"/>
<keyword evidence="5 11" id="KW-0732">Signal</keyword>
<keyword evidence="8" id="KW-0624">Polysaccharide degradation</keyword>
<dbReference type="InterPro" id="IPR043595">
    <property type="entry name" value="FaeB/C/D"/>
</dbReference>
<evidence type="ECO:0000313" key="12">
    <source>
        <dbReference type="EMBL" id="UJO19302.1"/>
    </source>
</evidence>
<feature type="signal peptide" evidence="11">
    <location>
        <begin position="1"/>
        <end position="24"/>
    </location>
</feature>
<feature type="transmembrane region" description="Helical" evidence="10">
    <location>
        <begin position="412"/>
        <end position="432"/>
    </location>
</feature>
<gene>
    <name evidence="12" type="ORF">CLAFUR5_06955</name>
</gene>
<evidence type="ECO:0000256" key="7">
    <source>
        <dbReference type="ARBA" id="ARBA00023277"/>
    </source>
</evidence>
<reference evidence="12" key="1">
    <citation type="submission" date="2021-12" db="EMBL/GenBank/DDBJ databases">
        <authorList>
            <person name="Zaccaron A."/>
            <person name="Stergiopoulos I."/>
        </authorList>
    </citation>
    <scope>NUCLEOTIDE SEQUENCE</scope>
    <source>
        <strain evidence="12">Race5_Kim</strain>
    </source>
</reference>
<evidence type="ECO:0000256" key="3">
    <source>
        <dbReference type="ARBA" id="ARBA00022525"/>
    </source>
</evidence>
<dbReference type="RefSeq" id="XP_047763668.1">
    <property type="nucleotide sequence ID" value="XM_047906103.1"/>
</dbReference>
<feature type="chain" id="PRO_5040187972" description="feruloyl esterase" evidence="11">
    <location>
        <begin position="25"/>
        <end position="433"/>
    </location>
</feature>
<keyword evidence="7" id="KW-0119">Carbohydrate metabolism</keyword>
<dbReference type="AlphaFoldDB" id="A0A9Q8UR31"/>
<sequence>MVQLFTRANSLALTCLALAAAVYADKSDSTSESSSSIKTSSTTKTSTKTSSATAIATNLDFEVPEPFSAPGTNTSSGCGKELDSDFDLDDTAGPFKFDTTDGYGRNYTIYIPKYYDFNKASPLIFGLPGNTNTYEEIEEQTELSDESNNPYAIAVYVSGVNLGFVSNPGYGATEDATFPKVDDLDFLNNFIDDLQDRFCIDTGRIWAVGHSNGAGLTNVLACDPTLSTRISVFAANSGAFYTNHTDGDAGSVDTDTTVQAICSPGREHVPFIELHGTDDDTIPYDGADDHSSYGIRILPDIQHWASNWAVRNGYSTDSETSKPDDDVKVYQWGGPNNLGVVTHYELSGWGHDYARKSAGAPIDATPIIMKFFYEHTNYTEGSTKTSTTESIFTPTGASSATATSAATVDRTAMPAAISFLAAFVGLAAAVLFY</sequence>
<keyword evidence="6" id="KW-0378">Hydrolase</keyword>
<dbReference type="GO" id="GO:0030600">
    <property type="term" value="F:feruloyl esterase activity"/>
    <property type="evidence" value="ECO:0007669"/>
    <property type="project" value="UniProtKB-EC"/>
</dbReference>
<dbReference type="Gene3D" id="3.40.50.1820">
    <property type="entry name" value="alpha/beta hydrolase"/>
    <property type="match status" value="1"/>
</dbReference>
<keyword evidence="4" id="KW-0858">Xylan degradation</keyword>
<dbReference type="OMA" id="QGAGHTW"/>
<reference evidence="12" key="2">
    <citation type="journal article" date="2022" name="Microb. Genom.">
        <title>A chromosome-scale genome assembly of the tomato pathogen Cladosporium fulvum reveals a compartmentalized genome architecture and the presence of a dispensable chromosome.</title>
        <authorList>
            <person name="Zaccaron A.Z."/>
            <person name="Chen L.H."/>
            <person name="Samaras A."/>
            <person name="Stergiopoulos I."/>
        </authorList>
    </citation>
    <scope>NUCLEOTIDE SEQUENCE</scope>
    <source>
        <strain evidence="12">Race5_Kim</strain>
    </source>
</reference>
<dbReference type="PANTHER" id="PTHR38050">
    <property type="match status" value="1"/>
</dbReference>
<evidence type="ECO:0000313" key="13">
    <source>
        <dbReference type="Proteomes" id="UP000756132"/>
    </source>
</evidence>
<evidence type="ECO:0000256" key="8">
    <source>
        <dbReference type="ARBA" id="ARBA00023326"/>
    </source>
</evidence>
<dbReference type="KEGG" id="ffu:CLAFUR5_06955"/>
<comment type="catalytic activity">
    <reaction evidence="9">
        <text>feruloyl-polysaccharide + H2O = ferulate + polysaccharide.</text>
        <dbReference type="EC" id="3.1.1.73"/>
    </reaction>
</comment>
<evidence type="ECO:0000256" key="4">
    <source>
        <dbReference type="ARBA" id="ARBA00022651"/>
    </source>
</evidence>
<evidence type="ECO:0000256" key="10">
    <source>
        <dbReference type="SAM" id="Phobius"/>
    </source>
</evidence>
<keyword evidence="10" id="KW-0812">Transmembrane</keyword>
<organism evidence="12 13">
    <name type="scientific">Passalora fulva</name>
    <name type="common">Tomato leaf mold</name>
    <name type="synonym">Cladosporium fulvum</name>
    <dbReference type="NCBI Taxonomy" id="5499"/>
    <lineage>
        <taxon>Eukaryota</taxon>
        <taxon>Fungi</taxon>
        <taxon>Dikarya</taxon>
        <taxon>Ascomycota</taxon>
        <taxon>Pezizomycotina</taxon>
        <taxon>Dothideomycetes</taxon>
        <taxon>Dothideomycetidae</taxon>
        <taxon>Mycosphaerellales</taxon>
        <taxon>Mycosphaerellaceae</taxon>
        <taxon>Fulvia</taxon>
    </lineage>
</organism>
<keyword evidence="10" id="KW-1133">Transmembrane helix</keyword>
<dbReference type="InterPro" id="IPR029058">
    <property type="entry name" value="AB_hydrolase_fold"/>
</dbReference>
<dbReference type="Proteomes" id="UP000756132">
    <property type="component" value="Chromosome 6"/>
</dbReference>
<evidence type="ECO:0000256" key="11">
    <source>
        <dbReference type="SAM" id="SignalP"/>
    </source>
</evidence>